<name>A0AAV9PM73_9PEZI</name>
<organism evidence="2 3">
    <name type="scientific">Saxophila tyrrhenica</name>
    <dbReference type="NCBI Taxonomy" id="1690608"/>
    <lineage>
        <taxon>Eukaryota</taxon>
        <taxon>Fungi</taxon>
        <taxon>Dikarya</taxon>
        <taxon>Ascomycota</taxon>
        <taxon>Pezizomycotina</taxon>
        <taxon>Dothideomycetes</taxon>
        <taxon>Dothideomycetidae</taxon>
        <taxon>Mycosphaerellales</taxon>
        <taxon>Extremaceae</taxon>
        <taxon>Saxophila</taxon>
    </lineage>
</organism>
<keyword evidence="3" id="KW-1185">Reference proteome</keyword>
<evidence type="ECO:0000313" key="2">
    <source>
        <dbReference type="EMBL" id="KAK5175091.1"/>
    </source>
</evidence>
<evidence type="ECO:0000313" key="3">
    <source>
        <dbReference type="Proteomes" id="UP001337655"/>
    </source>
</evidence>
<evidence type="ECO:0000256" key="1">
    <source>
        <dbReference type="SAM" id="Phobius"/>
    </source>
</evidence>
<reference evidence="2 3" key="1">
    <citation type="submission" date="2023-08" db="EMBL/GenBank/DDBJ databases">
        <title>Black Yeasts Isolated from many extreme environments.</title>
        <authorList>
            <person name="Coleine C."/>
            <person name="Stajich J.E."/>
            <person name="Selbmann L."/>
        </authorList>
    </citation>
    <scope>NUCLEOTIDE SEQUENCE [LARGE SCALE GENOMIC DNA]</scope>
    <source>
        <strain evidence="2 3">CCFEE 5935</strain>
    </source>
</reference>
<protein>
    <submittedName>
        <fullName evidence="2">Uncharacterized protein</fullName>
    </submittedName>
</protein>
<proteinExistence type="predicted"/>
<keyword evidence="1" id="KW-1133">Transmembrane helix</keyword>
<dbReference type="GeneID" id="89921579"/>
<keyword evidence="1" id="KW-0472">Membrane</keyword>
<gene>
    <name evidence="2" type="ORF">LTR77_000228</name>
</gene>
<dbReference type="PANTHER" id="PTHR37576">
    <property type="entry name" value="DEFECT AT LOW TEMPERATURE PROTEIN 1"/>
    <property type="match status" value="1"/>
</dbReference>
<dbReference type="Proteomes" id="UP001337655">
    <property type="component" value="Unassembled WGS sequence"/>
</dbReference>
<dbReference type="PANTHER" id="PTHR37576:SF2">
    <property type="entry name" value="DEFECT AT LOW TEMPERATURE PROTEIN 1"/>
    <property type="match status" value="1"/>
</dbReference>
<dbReference type="EMBL" id="JAVRRT010000001">
    <property type="protein sequence ID" value="KAK5175091.1"/>
    <property type="molecule type" value="Genomic_DNA"/>
</dbReference>
<dbReference type="RefSeq" id="XP_064663729.1">
    <property type="nucleotide sequence ID" value="XM_064797495.1"/>
</dbReference>
<sequence>MAQEIPTGYSGVWQTSELIGYGTHYNVLFNETMPGVNGTHVSNDIWGLDTRNMNEVEHLYYADRPIPRMVTGCDDECEVTIQAPALAITDCTSHAVPVNYTDSMGLLKGQPSVTAGPLDRQAFLVANVLVAPPGEDETIQLFTGYSTTTECAGTYNYTSCSLHSAIGEYNISIKANLSTIDTSTPPRIIAFANNTHANMTIDPRFQAYPSTLGGLVGALTGAWRCSMTTYKERGAQQWLTSNKPLYMRYAQNTNGECPSFNDPLPDMLAELNKLMVYTGAIAGHEQIEDLQPRMDPGVAARTRTTAIGHKVGKLNVFQTDYWWFFGAALVEVICICFVAPAYWGWWRLGRSVSFSPLEIAKAFEAPMLAACDSNSTGRDAAKAMGDVRVDYGFSIDAAGLETTKLAFLYSGPFEQSQKDRHASSEIHGSPV</sequence>
<dbReference type="AlphaFoldDB" id="A0AAV9PM73"/>
<feature type="transmembrane region" description="Helical" evidence="1">
    <location>
        <begin position="321"/>
        <end position="345"/>
    </location>
</feature>
<accession>A0AAV9PM73</accession>
<comment type="caution">
    <text evidence="2">The sequence shown here is derived from an EMBL/GenBank/DDBJ whole genome shotgun (WGS) entry which is preliminary data.</text>
</comment>
<keyword evidence="1" id="KW-0812">Transmembrane</keyword>